<dbReference type="InterPro" id="IPR017853">
    <property type="entry name" value="GH"/>
</dbReference>
<dbReference type="InterPro" id="IPR001579">
    <property type="entry name" value="Glyco_hydro_18_chit_AS"/>
</dbReference>
<feature type="chain" id="PRO_5034361870" description="chitinase" evidence="12">
    <location>
        <begin position="27"/>
        <end position="477"/>
    </location>
</feature>
<dbReference type="GO" id="GO:0008843">
    <property type="term" value="F:endochitinase activity"/>
    <property type="evidence" value="ECO:0007669"/>
    <property type="project" value="UniProtKB-EC"/>
</dbReference>
<feature type="domain" description="GH18" evidence="13">
    <location>
        <begin position="33"/>
        <end position="340"/>
    </location>
</feature>
<keyword evidence="8" id="KW-0624">Polysaccharide degradation</keyword>
<keyword evidence="15" id="KW-1185">Reference proteome</keyword>
<keyword evidence="6" id="KW-0119">Carbohydrate metabolism</keyword>
<evidence type="ECO:0000256" key="10">
    <source>
        <dbReference type="RuleBase" id="RU004453"/>
    </source>
</evidence>
<evidence type="ECO:0000256" key="6">
    <source>
        <dbReference type="ARBA" id="ARBA00023277"/>
    </source>
</evidence>
<dbReference type="Gene3D" id="3.20.20.80">
    <property type="entry name" value="Glycosidases"/>
    <property type="match status" value="1"/>
</dbReference>
<evidence type="ECO:0000256" key="11">
    <source>
        <dbReference type="SAM" id="MobiDB-lite"/>
    </source>
</evidence>
<dbReference type="GO" id="GO:0008061">
    <property type="term" value="F:chitin binding"/>
    <property type="evidence" value="ECO:0007669"/>
    <property type="project" value="UniProtKB-KW"/>
</dbReference>
<feature type="compositionally biased region" description="Basic and acidic residues" evidence="11">
    <location>
        <begin position="463"/>
        <end position="477"/>
    </location>
</feature>
<dbReference type="PROSITE" id="PS01095">
    <property type="entry name" value="GH18_1"/>
    <property type="match status" value="1"/>
</dbReference>
<name>A0A8H5HI43_9AGAR</name>
<dbReference type="Pfam" id="PF02839">
    <property type="entry name" value="CBM_5_12"/>
    <property type="match status" value="1"/>
</dbReference>
<keyword evidence="3" id="KW-0147">Chitin-binding</keyword>
<evidence type="ECO:0000256" key="3">
    <source>
        <dbReference type="ARBA" id="ARBA00022669"/>
    </source>
</evidence>
<dbReference type="GO" id="GO:0000272">
    <property type="term" value="P:polysaccharide catabolic process"/>
    <property type="evidence" value="ECO:0007669"/>
    <property type="project" value="UniProtKB-KW"/>
</dbReference>
<evidence type="ECO:0000259" key="13">
    <source>
        <dbReference type="PROSITE" id="PS51910"/>
    </source>
</evidence>
<dbReference type="Gene3D" id="2.10.10.20">
    <property type="entry name" value="Carbohydrate-binding module superfamily 5/12"/>
    <property type="match status" value="1"/>
</dbReference>
<dbReference type="Proteomes" id="UP000565441">
    <property type="component" value="Unassembled WGS sequence"/>
</dbReference>
<sequence>MVFLRHFAALLTGCVLFAAEVRQAMAFDNSRSDNLAVYYGQNSYGATHPDQSGWQKVLSNYCQDDAINAIPLAFLHVYFSTGGLPEINMANTCNSNDQGVFPGTNLANCQFLAASIKACQAKGKIITISLGGATGGSGFSSDAQAQTFADTVWNLFLGGSSSTRPFGDAVLDGVDLDIEGGSSAGYAAFVTRIRSRANGASKKYYVTAAPQCPYPDAYLGPVLNAVAFDAVYVQTAYQLNSYNNWCGLTNYNNPNAWNFAAWDNWAKTVSVNKNVKVYIGAPAAPSAAGSGYISAATLGTIAKETRAKYSSFGGVMLWDASQAYGNNRFDVAVKNAMGGNIVTTATTNPGTTTTPGTGSCAGVAAWSSTAVYVGGNKATYNGHLWTAKWWTQGETPGNADVWTDSGACSSKIATAQGDVAPTAAPAQVTGVARTSPKAEPGLPKPSAVAAGEAHQAASTAEAGEMKARRESSRFFKF</sequence>
<feature type="signal peptide" evidence="12">
    <location>
        <begin position="1"/>
        <end position="26"/>
    </location>
</feature>
<proteinExistence type="inferred from homology"/>
<evidence type="ECO:0000313" key="15">
    <source>
        <dbReference type="Proteomes" id="UP000565441"/>
    </source>
</evidence>
<protein>
    <recommendedName>
        <fullName evidence="2">chitinase</fullName>
        <ecNumber evidence="2">3.2.1.14</ecNumber>
    </recommendedName>
</protein>
<dbReference type="InterPro" id="IPR003610">
    <property type="entry name" value="CBM5/12"/>
</dbReference>
<dbReference type="InterPro" id="IPR036573">
    <property type="entry name" value="CBM_sf_5/12"/>
</dbReference>
<evidence type="ECO:0000256" key="9">
    <source>
        <dbReference type="RuleBase" id="RU000489"/>
    </source>
</evidence>
<comment type="similarity">
    <text evidence="10">Belongs to the glycosyl hydrolase 18 family.</text>
</comment>
<keyword evidence="12" id="KW-0732">Signal</keyword>
<dbReference type="GO" id="GO:0006032">
    <property type="term" value="P:chitin catabolic process"/>
    <property type="evidence" value="ECO:0007669"/>
    <property type="project" value="UniProtKB-KW"/>
</dbReference>
<keyword evidence="7 9" id="KW-0326">Glycosidase</keyword>
<accession>A0A8H5HI43</accession>
<dbReference type="EMBL" id="JAACJP010000006">
    <property type="protein sequence ID" value="KAF5383561.1"/>
    <property type="molecule type" value="Genomic_DNA"/>
</dbReference>
<dbReference type="InterPro" id="IPR045321">
    <property type="entry name" value="Cts1-like"/>
</dbReference>
<evidence type="ECO:0000256" key="2">
    <source>
        <dbReference type="ARBA" id="ARBA00012729"/>
    </source>
</evidence>
<evidence type="ECO:0000313" key="14">
    <source>
        <dbReference type="EMBL" id="KAF5383561.1"/>
    </source>
</evidence>
<feature type="region of interest" description="Disordered" evidence="11">
    <location>
        <begin position="434"/>
        <end position="477"/>
    </location>
</feature>
<dbReference type="GO" id="GO:0030246">
    <property type="term" value="F:carbohydrate binding"/>
    <property type="evidence" value="ECO:0007669"/>
    <property type="project" value="InterPro"/>
</dbReference>
<dbReference type="Pfam" id="PF00704">
    <property type="entry name" value="Glyco_hydro_18"/>
    <property type="match status" value="1"/>
</dbReference>
<dbReference type="SMART" id="SM00495">
    <property type="entry name" value="ChtBD3"/>
    <property type="match status" value="1"/>
</dbReference>
<dbReference type="OrthoDB" id="6020543at2759"/>
<reference evidence="14 15" key="1">
    <citation type="journal article" date="2020" name="ISME J.">
        <title>Uncovering the hidden diversity of litter-decomposition mechanisms in mushroom-forming fungi.</title>
        <authorList>
            <person name="Floudas D."/>
            <person name="Bentzer J."/>
            <person name="Ahren D."/>
            <person name="Johansson T."/>
            <person name="Persson P."/>
            <person name="Tunlid A."/>
        </authorList>
    </citation>
    <scope>NUCLEOTIDE SEQUENCE [LARGE SCALE GENOMIC DNA]</scope>
    <source>
        <strain evidence="14 15">CBS 661.87</strain>
    </source>
</reference>
<dbReference type="AlphaFoldDB" id="A0A8H5HI43"/>
<comment type="caution">
    <text evidence="14">The sequence shown here is derived from an EMBL/GenBank/DDBJ whole genome shotgun (WGS) entry which is preliminary data.</text>
</comment>
<dbReference type="SUPFAM" id="SSF51055">
    <property type="entry name" value="Carbohydrate binding domain"/>
    <property type="match status" value="1"/>
</dbReference>
<dbReference type="SUPFAM" id="SSF51445">
    <property type="entry name" value="(Trans)glycosidases"/>
    <property type="match status" value="1"/>
</dbReference>
<evidence type="ECO:0000256" key="7">
    <source>
        <dbReference type="ARBA" id="ARBA00023295"/>
    </source>
</evidence>
<dbReference type="InterPro" id="IPR001223">
    <property type="entry name" value="Glyco_hydro18_cat"/>
</dbReference>
<evidence type="ECO:0000256" key="12">
    <source>
        <dbReference type="SAM" id="SignalP"/>
    </source>
</evidence>
<dbReference type="PANTHER" id="PTHR45708:SF49">
    <property type="entry name" value="ENDOCHITINASE"/>
    <property type="match status" value="1"/>
</dbReference>
<dbReference type="PROSITE" id="PS51910">
    <property type="entry name" value="GH18_2"/>
    <property type="match status" value="1"/>
</dbReference>
<evidence type="ECO:0000256" key="4">
    <source>
        <dbReference type="ARBA" id="ARBA00022801"/>
    </source>
</evidence>
<keyword evidence="4 9" id="KW-0378">Hydrolase</keyword>
<comment type="catalytic activity">
    <reaction evidence="1">
        <text>Random endo-hydrolysis of N-acetyl-beta-D-glucosaminide (1-&gt;4)-beta-linkages in chitin and chitodextrins.</text>
        <dbReference type="EC" id="3.2.1.14"/>
    </reaction>
</comment>
<dbReference type="GO" id="GO:0005576">
    <property type="term" value="C:extracellular region"/>
    <property type="evidence" value="ECO:0007669"/>
    <property type="project" value="InterPro"/>
</dbReference>
<dbReference type="CDD" id="cd02877">
    <property type="entry name" value="GH18_hevamine_XipI_class_III"/>
    <property type="match status" value="1"/>
</dbReference>
<keyword evidence="5" id="KW-0146">Chitin degradation</keyword>
<evidence type="ECO:0000256" key="8">
    <source>
        <dbReference type="ARBA" id="ARBA00023326"/>
    </source>
</evidence>
<evidence type="ECO:0000256" key="1">
    <source>
        <dbReference type="ARBA" id="ARBA00000822"/>
    </source>
</evidence>
<dbReference type="PANTHER" id="PTHR45708">
    <property type="entry name" value="ENDOCHITINASE"/>
    <property type="match status" value="1"/>
</dbReference>
<dbReference type="EC" id="3.2.1.14" evidence="2"/>
<evidence type="ECO:0000256" key="5">
    <source>
        <dbReference type="ARBA" id="ARBA00023024"/>
    </source>
</evidence>
<dbReference type="CDD" id="cd12215">
    <property type="entry name" value="ChiC_BD"/>
    <property type="match status" value="1"/>
</dbReference>
<gene>
    <name evidence="14" type="ORF">D9615_003762</name>
</gene>
<organism evidence="14 15">
    <name type="scientific">Tricholomella constricta</name>
    <dbReference type="NCBI Taxonomy" id="117010"/>
    <lineage>
        <taxon>Eukaryota</taxon>
        <taxon>Fungi</taxon>
        <taxon>Dikarya</taxon>
        <taxon>Basidiomycota</taxon>
        <taxon>Agaricomycotina</taxon>
        <taxon>Agaricomycetes</taxon>
        <taxon>Agaricomycetidae</taxon>
        <taxon>Agaricales</taxon>
        <taxon>Tricholomatineae</taxon>
        <taxon>Lyophyllaceae</taxon>
        <taxon>Tricholomella</taxon>
    </lineage>
</organism>
<dbReference type="InterPro" id="IPR050542">
    <property type="entry name" value="Glycosyl_Hydrlase18_Chitinase"/>
</dbReference>